<dbReference type="Proteomes" id="UP000184932">
    <property type="component" value="Unassembled WGS sequence"/>
</dbReference>
<evidence type="ECO:0000259" key="1">
    <source>
        <dbReference type="SMART" id="SM00953"/>
    </source>
</evidence>
<accession>A0A1N6H071</accession>
<dbReference type="SMART" id="SM00953">
    <property type="entry name" value="RES"/>
    <property type="match status" value="1"/>
</dbReference>
<proteinExistence type="predicted"/>
<evidence type="ECO:0000313" key="3">
    <source>
        <dbReference type="Proteomes" id="UP000184932"/>
    </source>
</evidence>
<dbReference type="STRING" id="1217970.SAMN05444002_2949"/>
<dbReference type="EMBL" id="FSRL01000001">
    <property type="protein sequence ID" value="SIO13077.1"/>
    <property type="molecule type" value="Genomic_DNA"/>
</dbReference>
<protein>
    <submittedName>
        <fullName evidence="2">RES domain-containing protein</fullName>
    </submittedName>
</protein>
<gene>
    <name evidence="2" type="ORF">SAMN05444002_2949</name>
</gene>
<organism evidence="2 3">
    <name type="scientific">Vannielia litorea</name>
    <dbReference type="NCBI Taxonomy" id="1217970"/>
    <lineage>
        <taxon>Bacteria</taxon>
        <taxon>Pseudomonadati</taxon>
        <taxon>Pseudomonadota</taxon>
        <taxon>Alphaproteobacteria</taxon>
        <taxon>Rhodobacterales</taxon>
        <taxon>Paracoccaceae</taxon>
        <taxon>Vannielia</taxon>
    </lineage>
</organism>
<dbReference type="Pfam" id="PF08808">
    <property type="entry name" value="RES"/>
    <property type="match status" value="1"/>
</dbReference>
<evidence type="ECO:0000313" key="2">
    <source>
        <dbReference type="EMBL" id="SIO13077.1"/>
    </source>
</evidence>
<sequence>MRWSGTVYRALNPYWAYRPLSGEGAAQFGGRFNRAGVPALYTALSVETALREVQQAGTFMPVTVVALEVEAERVLDATDPAALAAEGVTAEDLAQPDWADEADRRGVARVQEIAARLAERHDAMRVRSFAPGAGPGDINLVLWRWDGRVRVIDDHRRLRYPPEPPE</sequence>
<dbReference type="RefSeq" id="WP_074256906.1">
    <property type="nucleotide sequence ID" value="NZ_FSRL01000001.1"/>
</dbReference>
<dbReference type="InterPro" id="IPR014914">
    <property type="entry name" value="RES_dom"/>
</dbReference>
<feature type="domain" description="RES" evidence="1">
    <location>
        <begin position="19"/>
        <end position="153"/>
    </location>
</feature>
<dbReference type="OrthoDB" id="648213at2"/>
<keyword evidence="3" id="KW-1185">Reference proteome</keyword>
<name>A0A1N6H071_9RHOB</name>
<reference evidence="3" key="1">
    <citation type="submission" date="2016-11" db="EMBL/GenBank/DDBJ databases">
        <authorList>
            <person name="Varghese N."/>
            <person name="Submissions S."/>
        </authorList>
    </citation>
    <scope>NUCLEOTIDE SEQUENCE [LARGE SCALE GENOMIC DNA]</scope>
    <source>
        <strain evidence="3">DSM 29440</strain>
    </source>
</reference>
<dbReference type="AlphaFoldDB" id="A0A1N6H071"/>